<evidence type="ECO:0000313" key="7">
    <source>
        <dbReference type="Proteomes" id="UP000593579"/>
    </source>
</evidence>
<evidence type="ECO:0000256" key="2">
    <source>
        <dbReference type="ARBA" id="ARBA00022723"/>
    </source>
</evidence>
<keyword evidence="4" id="KW-0862">Zinc</keyword>
<comment type="caution">
    <text evidence="6">The sequence shown here is derived from an EMBL/GenBank/DDBJ whole genome shotgun (WGS) entry which is preliminary data.</text>
</comment>
<evidence type="ECO:0008006" key="8">
    <source>
        <dbReference type="Google" id="ProtNLM"/>
    </source>
</evidence>
<dbReference type="Proteomes" id="UP000593579">
    <property type="component" value="Unassembled WGS sequence"/>
</dbReference>
<evidence type="ECO:0000256" key="3">
    <source>
        <dbReference type="ARBA" id="ARBA00022771"/>
    </source>
</evidence>
<dbReference type="EMBL" id="JABEZY010000002">
    <property type="protein sequence ID" value="MBA0734352.1"/>
    <property type="molecule type" value="Genomic_DNA"/>
</dbReference>
<keyword evidence="3" id="KW-0863">Zinc-finger</keyword>
<protein>
    <recommendedName>
        <fullName evidence="8">hAT-like transposase RNase-H fold domain-containing protein</fullName>
    </recommendedName>
</protein>
<dbReference type="OrthoDB" id="996692at2759"/>
<sequence>MFDANESCRVVSTFRECDKHSFRTVEETRFRYMMSIVSLNFKNISRHTAVKDVLMYYAKERDHVKEKLAKAPSLICLTFDNWNSDHTNDE</sequence>
<dbReference type="PANTHER" id="PTHR46481:SF10">
    <property type="entry name" value="ZINC FINGER BED DOMAIN-CONTAINING PROTEIN 39"/>
    <property type="match status" value="1"/>
</dbReference>
<evidence type="ECO:0000256" key="4">
    <source>
        <dbReference type="ARBA" id="ARBA00022833"/>
    </source>
</evidence>
<keyword evidence="7" id="KW-1185">Reference proteome</keyword>
<name>A0A7J9BDP8_GOSGO</name>
<evidence type="ECO:0000313" key="6">
    <source>
        <dbReference type="EMBL" id="MBA0734352.1"/>
    </source>
</evidence>
<proteinExistence type="predicted"/>
<dbReference type="GO" id="GO:0005634">
    <property type="term" value="C:nucleus"/>
    <property type="evidence" value="ECO:0007669"/>
    <property type="project" value="UniProtKB-SubCell"/>
</dbReference>
<dbReference type="GO" id="GO:0008270">
    <property type="term" value="F:zinc ion binding"/>
    <property type="evidence" value="ECO:0007669"/>
    <property type="project" value="UniProtKB-KW"/>
</dbReference>
<keyword evidence="2" id="KW-0479">Metal-binding</keyword>
<dbReference type="PANTHER" id="PTHR46481">
    <property type="entry name" value="ZINC FINGER BED DOMAIN-CONTAINING PROTEIN 4"/>
    <property type="match status" value="1"/>
</dbReference>
<dbReference type="InterPro" id="IPR052035">
    <property type="entry name" value="ZnF_BED_domain_contain"/>
</dbReference>
<reference evidence="6 7" key="1">
    <citation type="journal article" date="2019" name="Genome Biol. Evol.">
        <title>Insights into the evolution of the New World diploid cottons (Gossypium, subgenus Houzingenia) based on genome sequencing.</title>
        <authorList>
            <person name="Grover C.E."/>
            <person name="Arick M.A. 2nd"/>
            <person name="Thrash A."/>
            <person name="Conover J.L."/>
            <person name="Sanders W.S."/>
            <person name="Peterson D.G."/>
            <person name="Frelichowski J.E."/>
            <person name="Scheffler J.A."/>
            <person name="Scheffler B.E."/>
            <person name="Wendel J.F."/>
        </authorList>
    </citation>
    <scope>NUCLEOTIDE SEQUENCE [LARGE SCALE GENOMIC DNA]</scope>
    <source>
        <strain evidence="6">5</strain>
        <tissue evidence="6">Leaf</tissue>
    </source>
</reference>
<gene>
    <name evidence="6" type="ORF">Gogos_018272</name>
</gene>
<keyword evidence="5" id="KW-0539">Nucleus</keyword>
<dbReference type="AlphaFoldDB" id="A0A7J9BDP8"/>
<accession>A0A7J9BDP8</accession>
<evidence type="ECO:0000256" key="1">
    <source>
        <dbReference type="ARBA" id="ARBA00004123"/>
    </source>
</evidence>
<evidence type="ECO:0000256" key="5">
    <source>
        <dbReference type="ARBA" id="ARBA00023242"/>
    </source>
</evidence>
<organism evidence="6 7">
    <name type="scientific">Gossypium gossypioides</name>
    <name type="common">Mexican cotton</name>
    <name type="synonym">Selera gossypioides</name>
    <dbReference type="NCBI Taxonomy" id="34282"/>
    <lineage>
        <taxon>Eukaryota</taxon>
        <taxon>Viridiplantae</taxon>
        <taxon>Streptophyta</taxon>
        <taxon>Embryophyta</taxon>
        <taxon>Tracheophyta</taxon>
        <taxon>Spermatophyta</taxon>
        <taxon>Magnoliopsida</taxon>
        <taxon>eudicotyledons</taxon>
        <taxon>Gunneridae</taxon>
        <taxon>Pentapetalae</taxon>
        <taxon>rosids</taxon>
        <taxon>malvids</taxon>
        <taxon>Malvales</taxon>
        <taxon>Malvaceae</taxon>
        <taxon>Malvoideae</taxon>
        <taxon>Gossypium</taxon>
    </lineage>
</organism>
<comment type="subcellular location">
    <subcellularLocation>
        <location evidence="1">Nucleus</location>
    </subcellularLocation>
</comment>